<dbReference type="Gene3D" id="3.20.20.70">
    <property type="entry name" value="Aldolase class I"/>
    <property type="match status" value="1"/>
</dbReference>
<name>A0A2S5KRT7_9PROT</name>
<gene>
    <name evidence="3" type="ORF">C4K68_10980</name>
</gene>
<dbReference type="InterPro" id="IPR017853">
    <property type="entry name" value="GH"/>
</dbReference>
<dbReference type="Proteomes" id="UP000238196">
    <property type="component" value="Unassembled WGS sequence"/>
</dbReference>
<sequence length="263" mass="29171">MSYLRHTVLPAILLALTFNASAASFPNPILHWQLQSSGDYASSPEADVYDLDFQNLAASDLSLLKQRNAMLVCTISAGTWQEWRPDADQFPDDILGNDAAGWEGEKWLDIRATDSLTPILDARMQQCADQGYQGVELTNLDVYQQDSGFPVTQADQISFNLHLARLAHQHHLLVGMRDSPQLVGILVDDFDFAVAQGCYSGNGCDAYTQFASQNKPVVLVEFADSEVNPEELCQYAQSNKFSAVIKHRNFDQFSQFCPTPSAN</sequence>
<reference evidence="3 4" key="1">
    <citation type="submission" date="2018-02" db="EMBL/GenBank/DDBJ databases">
        <title>novel marine gammaproteobacteria from coastal saline agro ecosystem.</title>
        <authorList>
            <person name="Krishnan R."/>
            <person name="Ramesh Kumar N."/>
        </authorList>
    </citation>
    <scope>NUCLEOTIDE SEQUENCE [LARGE SCALE GENOMIC DNA]</scope>
    <source>
        <strain evidence="3 4">228</strain>
    </source>
</reference>
<feature type="signal peptide" evidence="1">
    <location>
        <begin position="1"/>
        <end position="22"/>
    </location>
</feature>
<evidence type="ECO:0000313" key="3">
    <source>
        <dbReference type="EMBL" id="PPC77382.1"/>
    </source>
</evidence>
<comment type="caution">
    <text evidence="3">The sequence shown here is derived from an EMBL/GenBank/DDBJ whole genome shotgun (WGS) entry which is preliminary data.</text>
</comment>
<dbReference type="PANTHER" id="PTHR35273:SF2">
    <property type="entry name" value="ALPHA-GALACTOSIDASE"/>
    <property type="match status" value="1"/>
</dbReference>
<accession>A0A2S5KRT7</accession>
<feature type="domain" description="Glycoside-hydrolase family GH114 TIM-barrel" evidence="2">
    <location>
        <begin position="31"/>
        <end position="250"/>
    </location>
</feature>
<dbReference type="EMBL" id="PRLP01000034">
    <property type="protein sequence ID" value="PPC77382.1"/>
    <property type="molecule type" value="Genomic_DNA"/>
</dbReference>
<keyword evidence="1" id="KW-0732">Signal</keyword>
<evidence type="ECO:0000256" key="1">
    <source>
        <dbReference type="SAM" id="SignalP"/>
    </source>
</evidence>
<evidence type="ECO:0000259" key="2">
    <source>
        <dbReference type="Pfam" id="PF03537"/>
    </source>
</evidence>
<dbReference type="PANTHER" id="PTHR35273">
    <property type="entry name" value="ALPHA-1,4 POLYGALACTOSAMINIDASE, PUTATIVE (AFU_ORTHOLOGUE AFUA_3G07890)-RELATED"/>
    <property type="match status" value="1"/>
</dbReference>
<dbReference type="OrthoDB" id="505502at2"/>
<dbReference type="AlphaFoldDB" id="A0A2S5KRT7"/>
<protein>
    <recommendedName>
        <fullName evidence="2">Glycoside-hydrolase family GH114 TIM-barrel domain-containing protein</fullName>
    </recommendedName>
</protein>
<proteinExistence type="predicted"/>
<evidence type="ECO:0000313" key="4">
    <source>
        <dbReference type="Proteomes" id="UP000238196"/>
    </source>
</evidence>
<dbReference type="SUPFAM" id="SSF51445">
    <property type="entry name" value="(Trans)glycosidases"/>
    <property type="match status" value="1"/>
</dbReference>
<dbReference type="InterPro" id="IPR004352">
    <property type="entry name" value="GH114_TIM-barrel"/>
</dbReference>
<organism evidence="3 4">
    <name type="scientific">Proteobacteria bacterium 228</name>
    <dbReference type="NCBI Taxonomy" id="2083153"/>
    <lineage>
        <taxon>Bacteria</taxon>
        <taxon>Pseudomonadati</taxon>
        <taxon>Pseudomonadota</taxon>
    </lineage>
</organism>
<dbReference type="Pfam" id="PF03537">
    <property type="entry name" value="Glyco_hydro_114"/>
    <property type="match status" value="1"/>
</dbReference>
<feature type="chain" id="PRO_5015658911" description="Glycoside-hydrolase family GH114 TIM-barrel domain-containing protein" evidence="1">
    <location>
        <begin position="23"/>
        <end position="263"/>
    </location>
</feature>
<dbReference type="InterPro" id="IPR013785">
    <property type="entry name" value="Aldolase_TIM"/>
</dbReference>